<dbReference type="AlphaFoldDB" id="A0A0J6GF54"/>
<feature type="transmembrane region" description="Helical" evidence="1">
    <location>
        <begin position="6"/>
        <end position="27"/>
    </location>
</feature>
<feature type="transmembrane region" description="Helical" evidence="1">
    <location>
        <begin position="242"/>
        <end position="260"/>
    </location>
</feature>
<dbReference type="OrthoDB" id="9780793at2"/>
<keyword evidence="1" id="KW-1133">Transmembrane helix</keyword>
<proteinExistence type="predicted"/>
<evidence type="ECO:0000313" key="4">
    <source>
        <dbReference type="Proteomes" id="UP000183613"/>
    </source>
</evidence>
<accession>A0A0J6GF54</accession>
<feature type="transmembrane region" description="Helical" evidence="1">
    <location>
        <begin position="96"/>
        <end position="116"/>
    </location>
</feature>
<dbReference type="EMBL" id="FNUD01000002">
    <property type="protein sequence ID" value="SEF09356.1"/>
    <property type="molecule type" value="Genomic_DNA"/>
</dbReference>
<gene>
    <name evidence="3" type="ORF">SAMN04489800_4606</name>
</gene>
<dbReference type="GO" id="GO:0020037">
    <property type="term" value="F:heme binding"/>
    <property type="evidence" value="ECO:0007669"/>
    <property type="project" value="InterPro"/>
</dbReference>
<evidence type="ECO:0000313" key="3">
    <source>
        <dbReference type="EMBL" id="SEF09356.1"/>
    </source>
</evidence>
<feature type="domain" description="Cytochrome c assembly protein" evidence="2">
    <location>
        <begin position="44"/>
        <end position="267"/>
    </location>
</feature>
<dbReference type="PANTHER" id="PTHR38034:SF1">
    <property type="entry name" value="INNER MEMBRANE PROTEIN YPJD"/>
    <property type="match status" value="1"/>
</dbReference>
<organism evidence="3 4">
    <name type="scientific">Pseudomonas deceptionensis</name>
    <dbReference type="NCBI Taxonomy" id="882211"/>
    <lineage>
        <taxon>Bacteria</taxon>
        <taxon>Pseudomonadati</taxon>
        <taxon>Pseudomonadota</taxon>
        <taxon>Gammaproteobacteria</taxon>
        <taxon>Pseudomonadales</taxon>
        <taxon>Pseudomonadaceae</taxon>
        <taxon>Pseudomonas</taxon>
    </lineage>
</organism>
<comment type="caution">
    <text evidence="3">The sequence shown here is derived from an EMBL/GenBank/DDBJ whole genome shotgun (WGS) entry which is preliminary data.</text>
</comment>
<evidence type="ECO:0000256" key="1">
    <source>
        <dbReference type="SAM" id="Phobius"/>
    </source>
</evidence>
<reference evidence="3" key="1">
    <citation type="submission" date="2016-10" db="EMBL/GenBank/DDBJ databases">
        <authorList>
            <person name="Varghese N."/>
            <person name="Submissions S."/>
        </authorList>
    </citation>
    <scope>NUCLEOTIDE SEQUENCE [LARGE SCALE GENOMIC DNA]</scope>
    <source>
        <strain evidence="3">LMG 25555</strain>
    </source>
</reference>
<dbReference type="Pfam" id="PF01578">
    <property type="entry name" value="Cytochrom_C_asm"/>
    <property type="match status" value="1"/>
</dbReference>
<dbReference type="Proteomes" id="UP000183613">
    <property type="component" value="Unassembled WGS sequence"/>
</dbReference>
<dbReference type="InterPro" id="IPR002541">
    <property type="entry name" value="Cyt_c_assembly"/>
</dbReference>
<keyword evidence="1" id="KW-0472">Membrane</keyword>
<keyword evidence="4" id="KW-1185">Reference proteome</keyword>
<dbReference type="PANTHER" id="PTHR38034">
    <property type="entry name" value="INNER MEMBRANE PROTEIN YPJD"/>
    <property type="match status" value="1"/>
</dbReference>
<evidence type="ECO:0000259" key="2">
    <source>
        <dbReference type="Pfam" id="PF01578"/>
    </source>
</evidence>
<keyword evidence="1" id="KW-0812">Transmembrane</keyword>
<sequence length="270" mass="29703">MLTLSPSLLPSLAAACIYAAATFYQGTCLRQGAKANKRLLVTLGILAVLTHAASLFTHLMTPAGLELDFFSAASLIAAAVIAVTLVACARIPVENLLLLLYPLGMLTVLLSEFAPPGTVQVINEEPGILAHILLSIMAYGMFTIAVFQALLLSLQNYQLKHKHPKGLIKNFPPLQTMESLLFGFLWAGWSLLSLSLISGWLFLGNLFAQHLVHKTLLACLAWIVFSVLLWGRYHLGWRGHKAIRWTFAGFCLLMLAYFGSKLVREYILHI</sequence>
<feature type="transmembrane region" description="Helical" evidence="1">
    <location>
        <begin position="39"/>
        <end position="57"/>
    </location>
</feature>
<dbReference type="GO" id="GO:0005886">
    <property type="term" value="C:plasma membrane"/>
    <property type="evidence" value="ECO:0007669"/>
    <property type="project" value="TreeGrafter"/>
</dbReference>
<feature type="transmembrane region" description="Helical" evidence="1">
    <location>
        <begin position="215"/>
        <end position="235"/>
    </location>
</feature>
<dbReference type="RefSeq" id="WP_048359964.1">
    <property type="nucleotide sequence ID" value="NZ_FNUD01000002.1"/>
</dbReference>
<dbReference type="PATRIC" id="fig|882211.3.peg.2207"/>
<feature type="transmembrane region" description="Helical" evidence="1">
    <location>
        <begin position="69"/>
        <end position="89"/>
    </location>
</feature>
<dbReference type="InterPro" id="IPR052372">
    <property type="entry name" value="YpjD/HemX"/>
</dbReference>
<dbReference type="GO" id="GO:0017004">
    <property type="term" value="P:cytochrome complex assembly"/>
    <property type="evidence" value="ECO:0007669"/>
    <property type="project" value="InterPro"/>
</dbReference>
<protein>
    <submittedName>
        <fullName evidence="3">ABC-type uncharacterized transport system, permease component</fullName>
    </submittedName>
</protein>
<name>A0A0J6GF54_PSEDM</name>
<feature type="transmembrane region" description="Helical" evidence="1">
    <location>
        <begin position="180"/>
        <end position="203"/>
    </location>
</feature>
<feature type="transmembrane region" description="Helical" evidence="1">
    <location>
        <begin position="128"/>
        <end position="152"/>
    </location>
</feature>